<organism evidence="1 2">
    <name type="scientific">Paenibacillus glycanilyticus</name>
    <dbReference type="NCBI Taxonomy" id="126569"/>
    <lineage>
        <taxon>Bacteria</taxon>
        <taxon>Bacillati</taxon>
        <taxon>Bacillota</taxon>
        <taxon>Bacilli</taxon>
        <taxon>Bacillales</taxon>
        <taxon>Paenibacillaceae</taxon>
        <taxon>Paenibacillus</taxon>
    </lineage>
</organism>
<reference evidence="1 2" key="1">
    <citation type="submission" date="2023-03" db="EMBL/GenBank/DDBJ databases">
        <title>Draft genome sequence of the bacteria which degrade cell wall of Tricholomamatutake.</title>
        <authorList>
            <person name="Konishi Y."/>
            <person name="Fukuta Y."/>
            <person name="Shirasaka N."/>
        </authorList>
    </citation>
    <scope>NUCLEOTIDE SEQUENCE [LARGE SCALE GENOMIC DNA]</scope>
    <source>
        <strain evidence="2">mu1</strain>
    </source>
</reference>
<accession>A0ABQ6GH17</accession>
<dbReference type="Proteomes" id="UP001157114">
    <property type="component" value="Unassembled WGS sequence"/>
</dbReference>
<dbReference type="EMBL" id="BSSQ01000014">
    <property type="protein sequence ID" value="GLX69385.1"/>
    <property type="molecule type" value="Genomic_DNA"/>
</dbReference>
<gene>
    <name evidence="1" type="ORF">MU1_37300</name>
</gene>
<sequence>MSISAFIVDPEDDFERSFMLPVATEDFYKKYWEPAAEELGLQWTVLFQGGTDVEKEDVPIILEEISLLKEWVSSKMGGDAKEHMQRRLELLEAELPGAFRRGNAVVYIG</sequence>
<evidence type="ECO:0000313" key="2">
    <source>
        <dbReference type="Proteomes" id="UP001157114"/>
    </source>
</evidence>
<comment type="caution">
    <text evidence="1">The sequence shown here is derived from an EMBL/GenBank/DDBJ whole genome shotgun (WGS) entry which is preliminary data.</text>
</comment>
<keyword evidence="2" id="KW-1185">Reference proteome</keyword>
<evidence type="ECO:0000313" key="1">
    <source>
        <dbReference type="EMBL" id="GLX69385.1"/>
    </source>
</evidence>
<name>A0ABQ6GH17_9BACL</name>
<proteinExistence type="predicted"/>
<dbReference type="RefSeq" id="WP_284240151.1">
    <property type="nucleotide sequence ID" value="NZ_BSSQ01000014.1"/>
</dbReference>
<protein>
    <submittedName>
        <fullName evidence="1">Uncharacterized protein</fullName>
    </submittedName>
</protein>